<evidence type="ECO:0000313" key="3">
    <source>
        <dbReference type="Proteomes" id="UP001500630"/>
    </source>
</evidence>
<feature type="region of interest" description="Disordered" evidence="1">
    <location>
        <begin position="49"/>
        <end position="72"/>
    </location>
</feature>
<evidence type="ECO:0000256" key="1">
    <source>
        <dbReference type="SAM" id="MobiDB-lite"/>
    </source>
</evidence>
<evidence type="ECO:0000313" key="2">
    <source>
        <dbReference type="EMBL" id="GAA3619937.1"/>
    </source>
</evidence>
<sequence length="122" mass="12317">MPYGTGLADAVRSTVEGGHRGGQRDALHAADPFGSGLVAAVRLAGVDAAPDAGRRPPAGLGLGCGGGQQPTEKPVAHLIECTEHRDPPLVRTGGGGAGKPTCAIWVFNAADNRTIATDDQLK</sequence>
<proteinExistence type="predicted"/>
<keyword evidence="3" id="KW-1185">Reference proteome</keyword>
<dbReference type="Proteomes" id="UP001500630">
    <property type="component" value="Unassembled WGS sequence"/>
</dbReference>
<feature type="compositionally biased region" description="Low complexity" evidence="1">
    <location>
        <begin position="49"/>
        <end position="59"/>
    </location>
</feature>
<gene>
    <name evidence="2" type="ORF">GCM10022419_126950</name>
</gene>
<name>A0ABP6ZVS8_9ACTN</name>
<protein>
    <submittedName>
        <fullName evidence="2">Uncharacterized protein</fullName>
    </submittedName>
</protein>
<organism evidence="2 3">
    <name type="scientific">Nonomuraea rosea</name>
    <dbReference type="NCBI Taxonomy" id="638574"/>
    <lineage>
        <taxon>Bacteria</taxon>
        <taxon>Bacillati</taxon>
        <taxon>Actinomycetota</taxon>
        <taxon>Actinomycetes</taxon>
        <taxon>Streptosporangiales</taxon>
        <taxon>Streptosporangiaceae</taxon>
        <taxon>Nonomuraea</taxon>
    </lineage>
</organism>
<accession>A0ABP6ZVS8</accession>
<reference evidence="3" key="1">
    <citation type="journal article" date="2019" name="Int. J. Syst. Evol. Microbiol.">
        <title>The Global Catalogue of Microorganisms (GCM) 10K type strain sequencing project: providing services to taxonomists for standard genome sequencing and annotation.</title>
        <authorList>
            <consortium name="The Broad Institute Genomics Platform"/>
            <consortium name="The Broad Institute Genome Sequencing Center for Infectious Disease"/>
            <person name="Wu L."/>
            <person name="Ma J."/>
        </authorList>
    </citation>
    <scope>NUCLEOTIDE SEQUENCE [LARGE SCALE GENOMIC DNA]</scope>
    <source>
        <strain evidence="3">JCM 17326</strain>
    </source>
</reference>
<dbReference type="EMBL" id="BAABDQ010000061">
    <property type="protein sequence ID" value="GAA3619937.1"/>
    <property type="molecule type" value="Genomic_DNA"/>
</dbReference>
<comment type="caution">
    <text evidence="2">The sequence shown here is derived from an EMBL/GenBank/DDBJ whole genome shotgun (WGS) entry which is preliminary data.</text>
</comment>